<feature type="transmembrane region" description="Helical" evidence="6">
    <location>
        <begin position="320"/>
        <end position="343"/>
    </location>
</feature>
<dbReference type="RefSeq" id="WP_377713428.1">
    <property type="nucleotide sequence ID" value="NZ_JBHTJM010000003.1"/>
</dbReference>
<evidence type="ECO:0000313" key="8">
    <source>
        <dbReference type="EMBL" id="MFD0963084.1"/>
    </source>
</evidence>
<keyword evidence="5 6" id="KW-0472">Membrane</keyword>
<evidence type="ECO:0000256" key="4">
    <source>
        <dbReference type="ARBA" id="ARBA00022989"/>
    </source>
</evidence>
<feature type="transmembrane region" description="Helical" evidence="6">
    <location>
        <begin position="610"/>
        <end position="628"/>
    </location>
</feature>
<comment type="caution">
    <text evidence="8">The sequence shown here is derived from an EMBL/GenBank/DDBJ whole genome shotgun (WGS) entry which is preliminary data.</text>
</comment>
<dbReference type="Proteomes" id="UP001596997">
    <property type="component" value="Unassembled WGS sequence"/>
</dbReference>
<evidence type="ECO:0000313" key="9">
    <source>
        <dbReference type="Proteomes" id="UP001596997"/>
    </source>
</evidence>
<feature type="domain" description="SSD" evidence="7">
    <location>
        <begin position="252"/>
        <end position="377"/>
    </location>
</feature>
<feature type="transmembrane region" description="Helical" evidence="6">
    <location>
        <begin position="355"/>
        <end position="380"/>
    </location>
</feature>
<feature type="transmembrane region" description="Helical" evidence="6">
    <location>
        <begin position="740"/>
        <end position="764"/>
    </location>
</feature>
<reference evidence="9" key="1">
    <citation type="journal article" date="2019" name="Int. J. Syst. Evol. Microbiol.">
        <title>The Global Catalogue of Microorganisms (GCM) 10K type strain sequencing project: providing services to taxonomists for standard genome sequencing and annotation.</title>
        <authorList>
            <consortium name="The Broad Institute Genomics Platform"/>
            <consortium name="The Broad Institute Genome Sequencing Center for Infectious Disease"/>
            <person name="Wu L."/>
            <person name="Ma J."/>
        </authorList>
    </citation>
    <scope>NUCLEOTIDE SEQUENCE [LARGE SCALE GENOMIC DNA]</scope>
    <source>
        <strain evidence="9">CCUG 62114</strain>
    </source>
</reference>
<name>A0ABW3HZT0_9FLAO</name>
<dbReference type="InterPro" id="IPR050545">
    <property type="entry name" value="Mycobact_MmpL"/>
</dbReference>
<evidence type="ECO:0000256" key="1">
    <source>
        <dbReference type="ARBA" id="ARBA00004651"/>
    </source>
</evidence>
<organism evidence="8 9">
    <name type="scientific">Pseudofulvibacter geojedonensis</name>
    <dbReference type="NCBI Taxonomy" id="1123758"/>
    <lineage>
        <taxon>Bacteria</taxon>
        <taxon>Pseudomonadati</taxon>
        <taxon>Bacteroidota</taxon>
        <taxon>Flavobacteriia</taxon>
        <taxon>Flavobacteriales</taxon>
        <taxon>Flavobacteriaceae</taxon>
        <taxon>Pseudofulvibacter</taxon>
    </lineage>
</organism>
<dbReference type="PANTHER" id="PTHR33406:SF12">
    <property type="entry name" value="BLR2997 PROTEIN"/>
    <property type="match status" value="1"/>
</dbReference>
<dbReference type="Gene3D" id="1.20.1640.10">
    <property type="entry name" value="Multidrug efflux transporter AcrB transmembrane domain"/>
    <property type="match status" value="2"/>
</dbReference>
<dbReference type="InterPro" id="IPR000731">
    <property type="entry name" value="SSD"/>
</dbReference>
<evidence type="ECO:0000256" key="6">
    <source>
        <dbReference type="SAM" id="Phobius"/>
    </source>
</evidence>
<feature type="transmembrane region" description="Helical" evidence="6">
    <location>
        <begin position="21"/>
        <end position="38"/>
    </location>
</feature>
<feature type="transmembrane region" description="Helical" evidence="6">
    <location>
        <begin position="252"/>
        <end position="274"/>
    </location>
</feature>
<evidence type="ECO:0000256" key="5">
    <source>
        <dbReference type="ARBA" id="ARBA00023136"/>
    </source>
</evidence>
<feature type="transmembrane region" description="Helical" evidence="6">
    <location>
        <begin position="228"/>
        <end position="245"/>
    </location>
</feature>
<evidence type="ECO:0000259" key="7">
    <source>
        <dbReference type="PROSITE" id="PS50156"/>
    </source>
</evidence>
<evidence type="ECO:0000256" key="3">
    <source>
        <dbReference type="ARBA" id="ARBA00022692"/>
    </source>
</evidence>
<evidence type="ECO:0000256" key="2">
    <source>
        <dbReference type="ARBA" id="ARBA00022475"/>
    </source>
</evidence>
<accession>A0ABW3HZT0</accession>
<keyword evidence="2" id="KW-1003">Cell membrane</keyword>
<sequence>MSKQNLKFLERFADWVLRRKWFIVLFGLFLVIGLGYGAKYLQIEGDIDIYFSEDNPQLKGLHLIHDEYEKTDNVLIVVEPKDGNVFTKKSLNLIENLTDELWLTPYASRVDALSNFQHTEVDGDFLKVSNLVEDASEYSVKEVERIKSIALNEKQLIDRLVSKSGHVAGIFVTIKFPKVDAMSEGPEVVEFIKSTVQKYKTDEVSLRPTGTVIIDNTFAEIAGKDMQTLMPLMYLVILIMLFVAFRSVSGTIGTLIVIICSIAISLGVFGFLGFNVNNLTAISPTMIMTIVIADCVHLLTTLSQQIRLGVERKQALKDSIIINAKPIFVTSVTTIVGFLSMNFSDIPPFRELGNIVSIGVFCGFVFSLMFLPALLAIIGFKPLVKAKSTMVQRGFKKLGVFLIRQPKQVLVVVTIVFLGLSAFVVKNEINDMFLDYFDQDMKIIKDTKFTVDNLTGIYSMEFSLGTGTEQGVTDPAYLKKVEEFENWFLSQDKVIDVSAFTETIRTINRTMNNDNPEYYRIPEDKKLISQYLLLYEMNLPIGRDINNMVNLDKSASRFRVSFENLYTKDLKKLENAANQWLVDNSPKEMWFQGTSNSVIVNHMTENNVNFMVKGFLIAILFITFLIILSTKSLKFGMLSLIPNIMPGLIAFGIWGLLVGKVGMALTFVTSITLGIIVDDTIHFLVKYLDIKRNNDSTTKQAVLKTLETVGPSLMNTSIILISGFGILMLSPFALNSSMGLMSAITIAFALLFDLLFLPCLILLVDKKRYKQEVKALQPNSKNKKLVA</sequence>
<keyword evidence="3 6" id="KW-0812">Transmembrane</keyword>
<dbReference type="PANTHER" id="PTHR33406">
    <property type="entry name" value="MEMBRANE PROTEIN MJ1562-RELATED"/>
    <property type="match status" value="1"/>
</dbReference>
<dbReference type="InterPro" id="IPR004869">
    <property type="entry name" value="MMPL_dom"/>
</dbReference>
<dbReference type="SUPFAM" id="SSF82866">
    <property type="entry name" value="Multidrug efflux transporter AcrB transmembrane domain"/>
    <property type="match status" value="2"/>
</dbReference>
<feature type="transmembrane region" description="Helical" evidence="6">
    <location>
        <begin position="280"/>
        <end position="299"/>
    </location>
</feature>
<feature type="transmembrane region" description="Helical" evidence="6">
    <location>
        <begin position="409"/>
        <end position="425"/>
    </location>
</feature>
<dbReference type="Pfam" id="PF03176">
    <property type="entry name" value="MMPL"/>
    <property type="match status" value="2"/>
</dbReference>
<keyword evidence="9" id="KW-1185">Reference proteome</keyword>
<dbReference type="PROSITE" id="PS50156">
    <property type="entry name" value="SSD"/>
    <property type="match status" value="2"/>
</dbReference>
<comment type="subcellular location">
    <subcellularLocation>
        <location evidence="1">Cell membrane</location>
        <topology evidence="1">Multi-pass membrane protein</topology>
    </subcellularLocation>
</comment>
<proteinExistence type="predicted"/>
<gene>
    <name evidence="8" type="ORF">ACFQ1O_03585</name>
</gene>
<feature type="transmembrane region" description="Helical" evidence="6">
    <location>
        <begin position="663"/>
        <end position="685"/>
    </location>
</feature>
<feature type="transmembrane region" description="Helical" evidence="6">
    <location>
        <begin position="713"/>
        <end position="734"/>
    </location>
</feature>
<feature type="transmembrane region" description="Helical" evidence="6">
    <location>
        <begin position="635"/>
        <end position="657"/>
    </location>
</feature>
<dbReference type="EMBL" id="JBHTJM010000003">
    <property type="protein sequence ID" value="MFD0963084.1"/>
    <property type="molecule type" value="Genomic_DNA"/>
</dbReference>
<protein>
    <submittedName>
        <fullName evidence="8">RND family transporter</fullName>
    </submittedName>
</protein>
<feature type="domain" description="SSD" evidence="7">
    <location>
        <begin position="671"/>
        <end position="763"/>
    </location>
</feature>
<keyword evidence="4 6" id="KW-1133">Transmembrane helix</keyword>